<organism evidence="1">
    <name type="scientific">Arundo donax</name>
    <name type="common">Giant reed</name>
    <name type="synonym">Donax arundinaceus</name>
    <dbReference type="NCBI Taxonomy" id="35708"/>
    <lineage>
        <taxon>Eukaryota</taxon>
        <taxon>Viridiplantae</taxon>
        <taxon>Streptophyta</taxon>
        <taxon>Embryophyta</taxon>
        <taxon>Tracheophyta</taxon>
        <taxon>Spermatophyta</taxon>
        <taxon>Magnoliopsida</taxon>
        <taxon>Liliopsida</taxon>
        <taxon>Poales</taxon>
        <taxon>Poaceae</taxon>
        <taxon>PACMAD clade</taxon>
        <taxon>Arundinoideae</taxon>
        <taxon>Arundineae</taxon>
        <taxon>Arundo</taxon>
    </lineage>
</organism>
<reference evidence="1" key="1">
    <citation type="submission" date="2014-09" db="EMBL/GenBank/DDBJ databases">
        <authorList>
            <person name="Magalhaes I.L.F."/>
            <person name="Oliveira U."/>
            <person name="Santos F.R."/>
            <person name="Vidigal T.H.D.A."/>
            <person name="Brescovit A.D."/>
            <person name="Santos A.J."/>
        </authorList>
    </citation>
    <scope>NUCLEOTIDE SEQUENCE</scope>
    <source>
        <tissue evidence="1">Shoot tissue taken approximately 20 cm above the soil surface</tissue>
    </source>
</reference>
<evidence type="ECO:0000313" key="1">
    <source>
        <dbReference type="EMBL" id="JAD66602.1"/>
    </source>
</evidence>
<proteinExistence type="predicted"/>
<sequence length="39" mass="4382">MHFFFVLVFPFKQKSFSPVLIAEGARSTHPFFPGATASH</sequence>
<dbReference type="AlphaFoldDB" id="A0A0A9C546"/>
<accession>A0A0A9C546</accession>
<protein>
    <submittedName>
        <fullName evidence="1">Uncharacterized protein</fullName>
    </submittedName>
</protein>
<dbReference type="EMBL" id="GBRH01231293">
    <property type="protein sequence ID" value="JAD66602.1"/>
    <property type="molecule type" value="Transcribed_RNA"/>
</dbReference>
<name>A0A0A9C546_ARUDO</name>
<reference evidence="1" key="2">
    <citation type="journal article" date="2015" name="Data Brief">
        <title>Shoot transcriptome of the giant reed, Arundo donax.</title>
        <authorList>
            <person name="Barrero R.A."/>
            <person name="Guerrero F.D."/>
            <person name="Moolhuijzen P."/>
            <person name="Goolsby J.A."/>
            <person name="Tidwell J."/>
            <person name="Bellgard S.E."/>
            <person name="Bellgard M.I."/>
        </authorList>
    </citation>
    <scope>NUCLEOTIDE SEQUENCE</scope>
    <source>
        <tissue evidence="1">Shoot tissue taken approximately 20 cm above the soil surface</tissue>
    </source>
</reference>